<evidence type="ECO:0000256" key="7">
    <source>
        <dbReference type="SAM" id="Phobius"/>
    </source>
</evidence>
<dbReference type="GeneID" id="92042767"/>
<comment type="subcellular location">
    <subcellularLocation>
        <location evidence="1">Membrane</location>
        <topology evidence="1">Multi-pass membrane protein</topology>
    </subcellularLocation>
</comment>
<sequence length="314" mass="34946">MLIKVSFLLLYRRLFRPVAHVNVMVWVGISLVATFGVAYIVIMPVACSPLPNEHDGWLDLGMATRCGTIGTNMTTARSYFSVLTDIYILIIPLHQVPQLRLSTKRKFGISFIFLTGLLAVAAGLTNLIFRQNKSFFDPADFSWNIVPVYATCMAEINIGLIALSLPVVLAQFVGRLTDLGKSLSSWVRNRRTPPHSGVDDDESYSNLAPEEADQSQQQLPQKIPNATLSGMRKFIRNLQRSHAASAPRASLSGHDVLSDNNSHYVRTFDDLTSADFSYHVQLKAMRDSQSTIRVDKSGGEVRGVNPSRRREYGM</sequence>
<dbReference type="EMBL" id="JAQQWN010000004">
    <property type="protein sequence ID" value="KAK8090431.1"/>
    <property type="molecule type" value="Genomic_DNA"/>
</dbReference>
<evidence type="ECO:0000256" key="1">
    <source>
        <dbReference type="ARBA" id="ARBA00004141"/>
    </source>
</evidence>
<protein>
    <recommendedName>
        <fullName evidence="8">Rhodopsin domain-containing protein</fullName>
    </recommendedName>
</protein>
<comment type="similarity">
    <text evidence="5">Belongs to the SAT4 family.</text>
</comment>
<feature type="transmembrane region" description="Helical" evidence="7">
    <location>
        <begin position="21"/>
        <end position="42"/>
    </location>
</feature>
<feature type="region of interest" description="Disordered" evidence="6">
    <location>
        <begin position="190"/>
        <end position="220"/>
    </location>
</feature>
<evidence type="ECO:0000259" key="8">
    <source>
        <dbReference type="Pfam" id="PF20684"/>
    </source>
</evidence>
<organism evidence="9 10">
    <name type="scientific">Apiospora hydei</name>
    <dbReference type="NCBI Taxonomy" id="1337664"/>
    <lineage>
        <taxon>Eukaryota</taxon>
        <taxon>Fungi</taxon>
        <taxon>Dikarya</taxon>
        <taxon>Ascomycota</taxon>
        <taxon>Pezizomycotina</taxon>
        <taxon>Sordariomycetes</taxon>
        <taxon>Xylariomycetidae</taxon>
        <taxon>Amphisphaeriales</taxon>
        <taxon>Apiosporaceae</taxon>
        <taxon>Apiospora</taxon>
    </lineage>
</organism>
<name>A0ABR1X4V5_9PEZI</name>
<evidence type="ECO:0000256" key="3">
    <source>
        <dbReference type="ARBA" id="ARBA00022989"/>
    </source>
</evidence>
<dbReference type="RefSeq" id="XP_066673325.1">
    <property type="nucleotide sequence ID" value="XM_066809707.1"/>
</dbReference>
<gene>
    <name evidence="9" type="ORF">PG997_005392</name>
</gene>
<keyword evidence="4 7" id="KW-0472">Membrane</keyword>
<feature type="transmembrane region" description="Helical" evidence="7">
    <location>
        <begin position="148"/>
        <end position="173"/>
    </location>
</feature>
<accession>A0ABR1X4V5</accession>
<keyword evidence="10" id="KW-1185">Reference proteome</keyword>
<comment type="caution">
    <text evidence="9">The sequence shown here is derived from an EMBL/GenBank/DDBJ whole genome shotgun (WGS) entry which is preliminary data.</text>
</comment>
<dbReference type="PANTHER" id="PTHR33048">
    <property type="entry name" value="PTH11-LIKE INTEGRAL MEMBRANE PROTEIN (AFU_ORTHOLOGUE AFUA_5G11245)"/>
    <property type="match status" value="1"/>
</dbReference>
<dbReference type="InterPro" id="IPR052337">
    <property type="entry name" value="SAT4-like"/>
</dbReference>
<dbReference type="Pfam" id="PF20684">
    <property type="entry name" value="Fung_rhodopsin"/>
    <property type="match status" value="1"/>
</dbReference>
<dbReference type="InterPro" id="IPR049326">
    <property type="entry name" value="Rhodopsin_dom_fungi"/>
</dbReference>
<feature type="domain" description="Rhodopsin" evidence="8">
    <location>
        <begin position="1"/>
        <end position="168"/>
    </location>
</feature>
<keyword evidence="2 7" id="KW-0812">Transmembrane</keyword>
<dbReference type="PANTHER" id="PTHR33048:SF158">
    <property type="entry name" value="MEMBRANE PROTEIN PTH11-LIKE, PUTATIVE-RELATED"/>
    <property type="match status" value="1"/>
</dbReference>
<evidence type="ECO:0000256" key="4">
    <source>
        <dbReference type="ARBA" id="ARBA00023136"/>
    </source>
</evidence>
<dbReference type="Proteomes" id="UP001433268">
    <property type="component" value="Unassembled WGS sequence"/>
</dbReference>
<evidence type="ECO:0000256" key="6">
    <source>
        <dbReference type="SAM" id="MobiDB-lite"/>
    </source>
</evidence>
<evidence type="ECO:0000256" key="2">
    <source>
        <dbReference type="ARBA" id="ARBA00022692"/>
    </source>
</evidence>
<feature type="region of interest" description="Disordered" evidence="6">
    <location>
        <begin position="294"/>
        <end position="314"/>
    </location>
</feature>
<evidence type="ECO:0000313" key="10">
    <source>
        <dbReference type="Proteomes" id="UP001433268"/>
    </source>
</evidence>
<feature type="transmembrane region" description="Helical" evidence="7">
    <location>
        <begin position="108"/>
        <end position="128"/>
    </location>
</feature>
<keyword evidence="3 7" id="KW-1133">Transmembrane helix</keyword>
<evidence type="ECO:0000256" key="5">
    <source>
        <dbReference type="ARBA" id="ARBA00038359"/>
    </source>
</evidence>
<reference evidence="9 10" key="1">
    <citation type="submission" date="2023-01" db="EMBL/GenBank/DDBJ databases">
        <title>Analysis of 21 Apiospora genomes using comparative genomics revels a genus with tremendous synthesis potential of carbohydrate active enzymes and secondary metabolites.</title>
        <authorList>
            <person name="Sorensen T."/>
        </authorList>
    </citation>
    <scope>NUCLEOTIDE SEQUENCE [LARGE SCALE GENOMIC DNA]</scope>
    <source>
        <strain evidence="9 10">CBS 114990</strain>
    </source>
</reference>
<proteinExistence type="inferred from homology"/>
<evidence type="ECO:0000313" key="9">
    <source>
        <dbReference type="EMBL" id="KAK8090431.1"/>
    </source>
</evidence>